<name>A0A813F1L3_POLGL</name>
<proteinExistence type="inferred from homology"/>
<keyword evidence="2 5" id="KW-0812">Transmembrane</keyword>
<reference evidence="6" key="1">
    <citation type="submission" date="2021-02" db="EMBL/GenBank/DDBJ databases">
        <authorList>
            <person name="Dougan E. K."/>
            <person name="Rhodes N."/>
            <person name="Thang M."/>
            <person name="Chan C."/>
        </authorList>
    </citation>
    <scope>NUCLEOTIDE SEQUENCE</scope>
</reference>
<protein>
    <submittedName>
        <fullName evidence="6">Uncharacterized protein</fullName>
    </submittedName>
</protein>
<feature type="transmembrane region" description="Helical" evidence="5">
    <location>
        <begin position="125"/>
        <end position="143"/>
    </location>
</feature>
<dbReference type="OMA" id="NPWFTYA"/>
<gene>
    <name evidence="6" type="ORF">PGLA1383_LOCUS24977</name>
</gene>
<dbReference type="PANTHER" id="PTHR23291:SF47">
    <property type="entry name" value="TRANSMEMBRANE BAX INHIBITOR MOTIF CONTAINING 7"/>
    <property type="match status" value="1"/>
</dbReference>
<evidence type="ECO:0000256" key="2">
    <source>
        <dbReference type="ARBA" id="ARBA00022692"/>
    </source>
</evidence>
<sequence>MAPSAEHTRLIDDDSNDLSGIRDTAVRHGFIRKVYGILGAQLVLTTLIAGLIVRGGSEMIHKNPGLSSTMIVSSCFVSLAIMMVFLCCPETMRSSPTNYILLVLFTVAESVMVGFICLSYTMQSVLFTLGVTAFIVIALSLFACQTKYDFTGFAPYIFAFAMVMMCFSLVLMILSMCGLSNSPAFKMMNIVYACLGTLVSSFYIIFDTQMIVGGKHSKYSFSLDDYCMAAINIYLDIIQLFLFLLQLLGDRK</sequence>
<feature type="transmembrane region" description="Helical" evidence="5">
    <location>
        <begin position="155"/>
        <end position="177"/>
    </location>
</feature>
<comment type="caution">
    <text evidence="6">The sequence shown here is derived from an EMBL/GenBank/DDBJ whole genome shotgun (WGS) entry which is preliminary data.</text>
</comment>
<keyword evidence="7" id="KW-1185">Reference proteome</keyword>
<dbReference type="AlphaFoldDB" id="A0A813F1L3"/>
<feature type="transmembrane region" description="Helical" evidence="5">
    <location>
        <begin position="98"/>
        <end position="118"/>
    </location>
</feature>
<evidence type="ECO:0000256" key="5">
    <source>
        <dbReference type="RuleBase" id="RU004379"/>
    </source>
</evidence>
<comment type="subcellular location">
    <subcellularLocation>
        <location evidence="1">Membrane</location>
        <topology evidence="1">Multi-pass membrane protein</topology>
    </subcellularLocation>
</comment>
<evidence type="ECO:0000256" key="3">
    <source>
        <dbReference type="ARBA" id="ARBA00022989"/>
    </source>
</evidence>
<accession>A0A813F1L3</accession>
<dbReference type="InterPro" id="IPR006214">
    <property type="entry name" value="Bax_inhibitor_1-related"/>
</dbReference>
<comment type="similarity">
    <text evidence="5">Belongs to the BI1 family.</text>
</comment>
<evidence type="ECO:0000313" key="6">
    <source>
        <dbReference type="EMBL" id="CAE8607029.1"/>
    </source>
</evidence>
<evidence type="ECO:0000256" key="4">
    <source>
        <dbReference type="ARBA" id="ARBA00023136"/>
    </source>
</evidence>
<feature type="transmembrane region" description="Helical" evidence="5">
    <location>
        <begin position="65"/>
        <end position="86"/>
    </location>
</feature>
<dbReference type="Proteomes" id="UP000654075">
    <property type="component" value="Unassembled WGS sequence"/>
</dbReference>
<evidence type="ECO:0000256" key="1">
    <source>
        <dbReference type="ARBA" id="ARBA00004141"/>
    </source>
</evidence>
<organism evidence="6 7">
    <name type="scientific">Polarella glacialis</name>
    <name type="common">Dinoflagellate</name>
    <dbReference type="NCBI Taxonomy" id="89957"/>
    <lineage>
        <taxon>Eukaryota</taxon>
        <taxon>Sar</taxon>
        <taxon>Alveolata</taxon>
        <taxon>Dinophyceae</taxon>
        <taxon>Suessiales</taxon>
        <taxon>Suessiaceae</taxon>
        <taxon>Polarella</taxon>
    </lineage>
</organism>
<keyword evidence="3 5" id="KW-1133">Transmembrane helix</keyword>
<feature type="transmembrane region" description="Helical" evidence="5">
    <location>
        <begin position="34"/>
        <end position="53"/>
    </location>
</feature>
<dbReference type="GO" id="GO:0016020">
    <property type="term" value="C:membrane"/>
    <property type="evidence" value="ECO:0007669"/>
    <property type="project" value="UniProtKB-SubCell"/>
</dbReference>
<dbReference type="Pfam" id="PF01027">
    <property type="entry name" value="Bax1-I"/>
    <property type="match status" value="1"/>
</dbReference>
<feature type="transmembrane region" description="Helical" evidence="5">
    <location>
        <begin position="226"/>
        <end position="248"/>
    </location>
</feature>
<dbReference type="EMBL" id="CAJNNV010020262">
    <property type="protein sequence ID" value="CAE8607029.1"/>
    <property type="molecule type" value="Genomic_DNA"/>
</dbReference>
<dbReference type="OrthoDB" id="7933078at2759"/>
<keyword evidence="4 5" id="KW-0472">Membrane</keyword>
<feature type="transmembrane region" description="Helical" evidence="5">
    <location>
        <begin position="189"/>
        <end position="206"/>
    </location>
</feature>
<evidence type="ECO:0000313" key="7">
    <source>
        <dbReference type="Proteomes" id="UP000654075"/>
    </source>
</evidence>
<dbReference type="PANTHER" id="PTHR23291">
    <property type="entry name" value="BAX INHIBITOR-RELATED"/>
    <property type="match status" value="1"/>
</dbReference>